<dbReference type="AlphaFoldDB" id="A0A2G9YAJ8"/>
<organism evidence="1 2">
    <name type="scientific">bacterium (Candidatus Ratteibacteria) CG23_combo_of_CG06-09_8_20_14_all_48_7</name>
    <dbReference type="NCBI Taxonomy" id="2014292"/>
    <lineage>
        <taxon>Bacteria</taxon>
        <taxon>Candidatus Ratteibacteria</taxon>
    </lineage>
</organism>
<evidence type="ECO:0000313" key="1">
    <source>
        <dbReference type="EMBL" id="PIP16256.1"/>
    </source>
</evidence>
<dbReference type="EMBL" id="PCRF01000164">
    <property type="protein sequence ID" value="PIP16256.1"/>
    <property type="molecule type" value="Genomic_DNA"/>
</dbReference>
<proteinExistence type="predicted"/>
<comment type="caution">
    <text evidence="1">The sequence shown here is derived from an EMBL/GenBank/DDBJ whole genome shotgun (WGS) entry which is preliminary data.</text>
</comment>
<evidence type="ECO:0000313" key="2">
    <source>
        <dbReference type="Proteomes" id="UP000230392"/>
    </source>
</evidence>
<protein>
    <submittedName>
        <fullName evidence="1">Uncharacterized protein</fullName>
    </submittedName>
</protein>
<feature type="non-terminal residue" evidence="1">
    <location>
        <position position="88"/>
    </location>
</feature>
<dbReference type="Proteomes" id="UP000230392">
    <property type="component" value="Unassembled WGS sequence"/>
</dbReference>
<reference evidence="1 2" key="1">
    <citation type="submission" date="2017-09" db="EMBL/GenBank/DDBJ databases">
        <title>Depth-based differentiation of microbial function through sediment-hosted aquifers and enrichment of novel symbionts in the deep terrestrial subsurface.</title>
        <authorList>
            <person name="Probst A.J."/>
            <person name="Ladd B."/>
            <person name="Jarett J.K."/>
            <person name="Geller-Mcgrath D.E."/>
            <person name="Sieber C.M."/>
            <person name="Emerson J.B."/>
            <person name="Anantharaman K."/>
            <person name="Thomas B.C."/>
            <person name="Malmstrom R."/>
            <person name="Stieglmeier M."/>
            <person name="Klingl A."/>
            <person name="Woyke T."/>
            <person name="Ryan C.M."/>
            <person name="Banfield J.F."/>
        </authorList>
    </citation>
    <scope>NUCLEOTIDE SEQUENCE [LARGE SCALE GENOMIC DNA]</scope>
    <source>
        <strain evidence="1">CG23_combo_of_CG06-09_8_20_14_all_48_7</strain>
    </source>
</reference>
<name>A0A2G9YAJ8_9BACT</name>
<accession>A0A2G9YAJ8</accession>
<feature type="non-terminal residue" evidence="1">
    <location>
        <position position="1"/>
    </location>
</feature>
<gene>
    <name evidence="1" type="ORF">COX46_03380</name>
</gene>
<sequence>EIDGRHVCIPKIQEGYRWVFTESEAVEKLDGTNVSIEITGKHISTIRNRLNLINIWQVGKTHFTEGILKAIEKGHFSENQEDGIYFGE</sequence>